<keyword evidence="3 8" id="KW-0808">Transferase</keyword>
<keyword evidence="5 8" id="KW-0648">Protein biosynthesis</keyword>
<dbReference type="AlphaFoldDB" id="A0A3M9KWZ2"/>
<comment type="pathway">
    <text evidence="8">Aminoacyl-tRNA biosynthesis; selenocysteinyl-tRNA(Sec) biosynthesis; selenocysteinyl-tRNA(Sec) from L-seryl-tRNA(Sec) (bacterial route): step 1/1.</text>
</comment>
<evidence type="ECO:0000256" key="4">
    <source>
        <dbReference type="ARBA" id="ARBA00022898"/>
    </source>
</evidence>
<keyword evidence="4 8" id="KW-0663">Pyridoxal phosphate</keyword>
<evidence type="ECO:0000256" key="7">
    <source>
        <dbReference type="ARBA" id="ARBA00044507"/>
    </source>
</evidence>
<dbReference type="RefSeq" id="WP_114920096.1">
    <property type="nucleotide sequence ID" value="NZ_CBDRIQ010000025.1"/>
</dbReference>
<dbReference type="InterPro" id="IPR015424">
    <property type="entry name" value="PyrdxlP-dep_Trfase"/>
</dbReference>
<keyword evidence="6 8" id="KW-0711">Selenium</keyword>
<dbReference type="Gene3D" id="3.90.1150.180">
    <property type="match status" value="1"/>
</dbReference>
<dbReference type="InterPro" id="IPR015421">
    <property type="entry name" value="PyrdxlP-dep_Trfase_major"/>
</dbReference>
<dbReference type="EMBL" id="CP031263">
    <property type="protein sequence ID" value="AXH92094.1"/>
    <property type="molecule type" value="Genomic_DNA"/>
</dbReference>
<evidence type="ECO:0000256" key="5">
    <source>
        <dbReference type="ARBA" id="ARBA00022917"/>
    </source>
</evidence>
<organism evidence="10 11">
    <name type="scientific">Micromonospora aurantiaca</name>
    <name type="common">nom. illeg.</name>
    <dbReference type="NCBI Taxonomy" id="47850"/>
    <lineage>
        <taxon>Bacteria</taxon>
        <taxon>Bacillati</taxon>
        <taxon>Actinomycetota</taxon>
        <taxon>Actinomycetes</taxon>
        <taxon>Micromonosporales</taxon>
        <taxon>Micromonosporaceae</taxon>
        <taxon>Micromonospora</taxon>
    </lineage>
</organism>
<dbReference type="InterPro" id="IPR018319">
    <property type="entry name" value="SelA-like"/>
</dbReference>
<dbReference type="PANTHER" id="PTHR32328">
    <property type="entry name" value="L-SERYL-TRNA(SEC) SELENIUM TRANSFERASE"/>
    <property type="match status" value="1"/>
</dbReference>
<comment type="similarity">
    <text evidence="7 8">Belongs to the SelA family.</text>
</comment>
<dbReference type="HAMAP" id="MF_00423">
    <property type="entry name" value="SelA"/>
    <property type="match status" value="1"/>
</dbReference>
<proteinExistence type="inferred from homology"/>
<dbReference type="GO" id="GO:0004125">
    <property type="term" value="F:L-seryl-tRNA(Sec) selenium transferase activity"/>
    <property type="evidence" value="ECO:0007669"/>
    <property type="project" value="UniProtKB-UniRule"/>
</dbReference>
<dbReference type="EC" id="2.9.1.1" evidence="8"/>
<reference evidence="10 11" key="2">
    <citation type="submission" date="2018-08" db="EMBL/GenBank/DDBJ databases">
        <title>Streptomyces kandeliansis sp. nov., an endophytic bacterium isolated from mangrove plant.</title>
        <authorList>
            <person name="Wang R."/>
        </authorList>
    </citation>
    <scope>NUCLEOTIDE SEQUENCE [LARGE SCALE GENOMIC DNA]</scope>
    <source>
        <strain evidence="11">H14(2018)</strain>
    </source>
</reference>
<evidence type="ECO:0000256" key="9">
    <source>
        <dbReference type="PIRSR" id="PIRSR618319-50"/>
    </source>
</evidence>
<evidence type="ECO:0000256" key="1">
    <source>
        <dbReference type="ARBA" id="ARBA00001933"/>
    </source>
</evidence>
<comment type="subcellular location">
    <subcellularLocation>
        <location evidence="8">Cytoplasm</location>
    </subcellularLocation>
</comment>
<dbReference type="GO" id="GO:0001717">
    <property type="term" value="P:conversion of seryl-tRNAsec to selenocys-tRNAsec"/>
    <property type="evidence" value="ECO:0007669"/>
    <property type="project" value="UniProtKB-UniRule"/>
</dbReference>
<feature type="modified residue" description="N6-(pyridoxal phosphate)lysine" evidence="8 9">
    <location>
        <position position="254"/>
    </location>
</feature>
<reference evidence="10 11" key="1">
    <citation type="submission" date="2018-07" db="EMBL/GenBank/DDBJ databases">
        <authorList>
            <person name="Ye Y."/>
        </authorList>
    </citation>
    <scope>NUCLEOTIDE SEQUENCE [LARGE SCALE GENOMIC DNA]</scope>
    <source>
        <strain evidence="11">H14(2018)</strain>
    </source>
</reference>
<evidence type="ECO:0000256" key="3">
    <source>
        <dbReference type="ARBA" id="ARBA00022679"/>
    </source>
</evidence>
<comment type="catalytic activity">
    <reaction evidence="8">
        <text>L-seryl-tRNA(Sec) + selenophosphate + H(+) = L-selenocysteinyl-tRNA(Sec) + phosphate</text>
        <dbReference type="Rhea" id="RHEA:22728"/>
        <dbReference type="Rhea" id="RHEA-COMP:9742"/>
        <dbReference type="Rhea" id="RHEA-COMP:9743"/>
        <dbReference type="ChEBI" id="CHEBI:15378"/>
        <dbReference type="ChEBI" id="CHEBI:16144"/>
        <dbReference type="ChEBI" id="CHEBI:43474"/>
        <dbReference type="ChEBI" id="CHEBI:78533"/>
        <dbReference type="ChEBI" id="CHEBI:78573"/>
        <dbReference type="EC" id="2.9.1.1"/>
    </reaction>
</comment>
<evidence type="ECO:0000256" key="2">
    <source>
        <dbReference type="ARBA" id="ARBA00022490"/>
    </source>
</evidence>
<comment type="function">
    <text evidence="8">Converts seryl-tRNA(Sec) to selenocysteinyl-tRNA(Sec) required for selenoprotein biosynthesis.</text>
</comment>
<evidence type="ECO:0000313" key="11">
    <source>
        <dbReference type="Proteomes" id="UP000253958"/>
    </source>
</evidence>
<keyword evidence="2 8" id="KW-0963">Cytoplasm</keyword>
<sequence>MRARTSRPVATPALLDPPRTAAARPPGERNQDPLPCGPPAAGDTPRHVINATSVLVHPGLGRAVLSGSARRAVAVASGCTDLEYDLHNGQRGRRGRETVAALLAAVPTAAAAYVVNSNPAALVLAATVLAPGRELVISRRELYEIRDGFRLPELLTSTGARLCPVGTADGAVLEDYRQAVWSGTGCVLTLVPGRSATGTPADRPDVAALAGLHVPVIADISSGLLRPEPALPGEPDAETALRQGATLVTAGGDKLLGGPQTGLLLGDRAVIEQVRRHPLARAMQADKLALAALRATVANGGTPTLAAVRAAPDDLRARGESLVGALRAGGVPAELVESHVTVLSGASTRLHSFAVAVDQRLAGRLRVGDPAVVGELRDGHLLLDLRPVPAGNDTDLVVAVLAAASRP</sequence>
<dbReference type="InterPro" id="IPR004534">
    <property type="entry name" value="SelA_trans"/>
</dbReference>
<dbReference type="GO" id="GO:0005737">
    <property type="term" value="C:cytoplasm"/>
    <property type="evidence" value="ECO:0007669"/>
    <property type="project" value="UniProtKB-SubCell"/>
</dbReference>
<protein>
    <recommendedName>
        <fullName evidence="8">L-seryl-tRNA(Sec) selenium transferase</fullName>
        <ecNumber evidence="8">2.9.1.1</ecNumber>
    </recommendedName>
    <alternativeName>
        <fullName evidence="8">Selenocysteine synthase</fullName>
        <shortName evidence="8">Sec synthase</shortName>
    </alternativeName>
    <alternativeName>
        <fullName evidence="8">Selenocysteinyl-tRNA(Sec) synthase</fullName>
    </alternativeName>
</protein>
<comment type="cofactor">
    <cofactor evidence="1 8 9">
        <name>pyridoxal 5'-phosphate</name>
        <dbReference type="ChEBI" id="CHEBI:597326"/>
    </cofactor>
</comment>
<evidence type="ECO:0000256" key="6">
    <source>
        <dbReference type="ARBA" id="ARBA00023266"/>
    </source>
</evidence>
<dbReference type="SUPFAM" id="SSF53383">
    <property type="entry name" value="PLP-dependent transferases"/>
    <property type="match status" value="1"/>
</dbReference>
<accession>A0A3M9KWZ2</accession>
<dbReference type="UniPathway" id="UPA00906">
    <property type="reaction ID" value="UER00896"/>
</dbReference>
<name>A0A3M9KWZ2_9ACTN</name>
<dbReference type="Gene3D" id="3.40.640.10">
    <property type="entry name" value="Type I PLP-dependent aspartate aminotransferase-like (Major domain)"/>
    <property type="match status" value="1"/>
</dbReference>
<dbReference type="Pfam" id="PF03841">
    <property type="entry name" value="SelA"/>
    <property type="match status" value="1"/>
</dbReference>
<dbReference type="Proteomes" id="UP000253958">
    <property type="component" value="Chromosome"/>
</dbReference>
<dbReference type="PANTHER" id="PTHR32328:SF0">
    <property type="entry name" value="L-SERYL-TRNA(SEC) SELENIUM TRANSFERASE"/>
    <property type="match status" value="1"/>
</dbReference>
<evidence type="ECO:0000256" key="8">
    <source>
        <dbReference type="HAMAP-Rule" id="MF_00423"/>
    </source>
</evidence>
<gene>
    <name evidence="8" type="primary">selA</name>
    <name evidence="10" type="ORF">DVH21_20430</name>
</gene>
<evidence type="ECO:0000313" key="10">
    <source>
        <dbReference type="EMBL" id="AXH92094.1"/>
    </source>
</evidence>
<dbReference type="GO" id="GO:0001514">
    <property type="term" value="P:selenocysteine incorporation"/>
    <property type="evidence" value="ECO:0007669"/>
    <property type="project" value="UniProtKB-UniRule"/>
</dbReference>